<evidence type="ECO:0000313" key="4">
    <source>
        <dbReference type="Proteomes" id="UP000028725"/>
    </source>
</evidence>
<dbReference type="SUPFAM" id="SSF53474">
    <property type="entry name" value="alpha/beta-Hydrolases"/>
    <property type="match status" value="1"/>
</dbReference>
<dbReference type="EMBL" id="JMCB01000010">
    <property type="protein sequence ID" value="KFE66541.1"/>
    <property type="molecule type" value="Genomic_DNA"/>
</dbReference>
<dbReference type="AlphaFoldDB" id="A0A085WFS8"/>
<dbReference type="PANTHER" id="PTHR37017">
    <property type="entry name" value="AB HYDROLASE-1 DOMAIN-CONTAINING PROTEIN-RELATED"/>
    <property type="match status" value="1"/>
</dbReference>
<evidence type="ECO:0000256" key="1">
    <source>
        <dbReference type="SAM" id="MobiDB-lite"/>
    </source>
</evidence>
<dbReference type="PANTHER" id="PTHR37017:SF11">
    <property type="entry name" value="ESTERASE_LIPASE_THIOESTERASE DOMAIN-CONTAINING PROTEIN"/>
    <property type="match status" value="1"/>
</dbReference>
<keyword evidence="4" id="KW-1185">Reference proteome</keyword>
<gene>
    <name evidence="3" type="ORF">DB31_1014</name>
</gene>
<dbReference type="Pfam" id="PF12697">
    <property type="entry name" value="Abhydrolase_6"/>
    <property type="match status" value="1"/>
</dbReference>
<dbReference type="STRING" id="394096.DB31_1014"/>
<reference evidence="3 4" key="1">
    <citation type="submission" date="2014-04" db="EMBL/GenBank/DDBJ databases">
        <title>Genome assembly of Hyalangium minutum DSM 14724.</title>
        <authorList>
            <person name="Sharma G."/>
            <person name="Subramanian S."/>
        </authorList>
    </citation>
    <scope>NUCLEOTIDE SEQUENCE [LARGE SCALE GENOMIC DNA]</scope>
    <source>
        <strain evidence="3 4">DSM 14724</strain>
    </source>
</reference>
<dbReference type="PATRIC" id="fig|394096.3.peg.5361"/>
<protein>
    <submittedName>
        <fullName evidence="3">Putative signal peptide protein</fullName>
    </submittedName>
</protein>
<dbReference type="Proteomes" id="UP000028725">
    <property type="component" value="Unassembled WGS sequence"/>
</dbReference>
<dbReference type="Gene3D" id="3.40.50.1820">
    <property type="entry name" value="alpha/beta hydrolase"/>
    <property type="match status" value="1"/>
</dbReference>
<evidence type="ECO:0000313" key="3">
    <source>
        <dbReference type="EMBL" id="KFE66541.1"/>
    </source>
</evidence>
<evidence type="ECO:0000259" key="2">
    <source>
        <dbReference type="Pfam" id="PF12697"/>
    </source>
</evidence>
<accession>A0A085WFS8</accession>
<feature type="domain" description="AB hydrolase-1" evidence="2">
    <location>
        <begin position="105"/>
        <end position="316"/>
    </location>
</feature>
<organism evidence="3 4">
    <name type="scientific">Hyalangium minutum</name>
    <dbReference type="NCBI Taxonomy" id="394096"/>
    <lineage>
        <taxon>Bacteria</taxon>
        <taxon>Pseudomonadati</taxon>
        <taxon>Myxococcota</taxon>
        <taxon>Myxococcia</taxon>
        <taxon>Myxococcales</taxon>
        <taxon>Cystobacterineae</taxon>
        <taxon>Archangiaceae</taxon>
        <taxon>Hyalangium</taxon>
    </lineage>
</organism>
<proteinExistence type="predicted"/>
<dbReference type="InterPro" id="IPR000073">
    <property type="entry name" value="AB_hydrolase_1"/>
</dbReference>
<feature type="region of interest" description="Disordered" evidence="1">
    <location>
        <begin position="1"/>
        <end position="25"/>
    </location>
</feature>
<dbReference type="InterPro" id="IPR052897">
    <property type="entry name" value="Sec-Metab_Biosynth_Hydrolase"/>
</dbReference>
<dbReference type="InterPro" id="IPR029058">
    <property type="entry name" value="AB_hydrolase_fold"/>
</dbReference>
<sequence length="326" mass="34908">MLIKEQGTAASERGDGAPGVRRSSHAQSTRGVLALFGTLAAAAGHFTFTLMHEGEPCRSPWLTRGDWRMKTLHTWTVTLFGILSTVFLTTEASAQPPPSVKATHVVLVHGAWADGSSWSEVIQRLQAAGLQVTSVQNPLTSLADSVAATRRALAVQKGPTVLVAHSWGGTVISEVGTDPKVTALVYVAARAPDAGEDFVALSQKYPTTPVRAGVQEREGFTTISEDPFLKYFANGVSREKAKILYAVQQPAAASLFAEKTTAAAWHSKPSWYAVSKQDQTIAPDLQRFLAHRMNASTVELEAGHLSLVSHPQDIAKLILAAAGHRK</sequence>
<comment type="caution">
    <text evidence="3">The sequence shown here is derived from an EMBL/GenBank/DDBJ whole genome shotgun (WGS) entry which is preliminary data.</text>
</comment>
<name>A0A085WFS8_9BACT</name>